<organism evidence="4 5">
    <name type="scientific">Planoprotostelium fungivorum</name>
    <dbReference type="NCBI Taxonomy" id="1890364"/>
    <lineage>
        <taxon>Eukaryota</taxon>
        <taxon>Amoebozoa</taxon>
        <taxon>Evosea</taxon>
        <taxon>Variosea</taxon>
        <taxon>Cavosteliida</taxon>
        <taxon>Cavosteliaceae</taxon>
        <taxon>Planoprotostelium</taxon>
    </lineage>
</organism>
<dbReference type="Proteomes" id="UP000241769">
    <property type="component" value="Unassembled WGS sequence"/>
</dbReference>
<sequence>CFQPSVIGFCREFSRFTQYLAHRICSSVFNIFVDPFRDEFVECQLHTDESKRDCLQSKFLHLNCVSPQHRRAESLDMRVRKSPIRYVDGFVHPEPSRDPEIAVQNIRCRIVINHPTKHGKANRNHRSHQCSGRFCGPHFAQLPDWRVRGITRNPSSPAAKKLEEIGVEIVQADADDKHSLIDAFTSWQYALRRETEQAINIAEAAETPSILKTLERFVFSSIVSVTKWSKGKYTQAYHQEGKEESVRQIRERCPGVSAVMSFVYLGTYVNNWRFAAVMGPQRQPDGSFIMTRNTPAHLKLPHVVAERDTGPYVRALVDMEPGKKVFAVSEYMSFTDFMELWGQHHRVKASYREISTGEMVKDMPEVMATDLGQAYDFYHEFGFTGGDPEVLEREQIPVKVEVTSMADYIKSEDWSQIINLM</sequence>
<evidence type="ECO:0000259" key="3">
    <source>
        <dbReference type="Pfam" id="PF05368"/>
    </source>
</evidence>
<dbReference type="Gene3D" id="3.90.25.10">
    <property type="entry name" value="UDP-galactose 4-epimerase, domain 1"/>
    <property type="match status" value="1"/>
</dbReference>
<accession>A0A2P6NR74</accession>
<keyword evidence="5" id="KW-1185">Reference proteome</keyword>
<dbReference type="AlphaFoldDB" id="A0A2P6NR74"/>
<dbReference type="SUPFAM" id="SSF51735">
    <property type="entry name" value="NAD(P)-binding Rossmann-fold domains"/>
    <property type="match status" value="1"/>
</dbReference>
<evidence type="ECO:0000313" key="5">
    <source>
        <dbReference type="Proteomes" id="UP000241769"/>
    </source>
</evidence>
<keyword evidence="2" id="KW-0521">NADP</keyword>
<dbReference type="InterPro" id="IPR036291">
    <property type="entry name" value="NAD(P)-bd_dom_sf"/>
</dbReference>
<reference evidence="4 5" key="1">
    <citation type="journal article" date="2018" name="Genome Biol. Evol.">
        <title>Multiple Roots of Fruiting Body Formation in Amoebozoa.</title>
        <authorList>
            <person name="Hillmann F."/>
            <person name="Forbes G."/>
            <person name="Novohradska S."/>
            <person name="Ferling I."/>
            <person name="Riege K."/>
            <person name="Groth M."/>
            <person name="Westermann M."/>
            <person name="Marz M."/>
            <person name="Spaller T."/>
            <person name="Winckler T."/>
            <person name="Schaap P."/>
            <person name="Glockner G."/>
        </authorList>
    </citation>
    <scope>NUCLEOTIDE SEQUENCE [LARGE SCALE GENOMIC DNA]</scope>
    <source>
        <strain evidence="4 5">Jena</strain>
    </source>
</reference>
<dbReference type="STRING" id="1890364.A0A2P6NR74"/>
<dbReference type="InterPro" id="IPR051164">
    <property type="entry name" value="NmrA-like_oxidored"/>
</dbReference>
<dbReference type="Gene3D" id="3.40.50.720">
    <property type="entry name" value="NAD(P)-binding Rossmann-like Domain"/>
    <property type="match status" value="1"/>
</dbReference>
<protein>
    <recommendedName>
        <fullName evidence="3">NmrA-like domain-containing protein</fullName>
    </recommendedName>
</protein>
<dbReference type="GO" id="GO:0005634">
    <property type="term" value="C:nucleus"/>
    <property type="evidence" value="ECO:0007669"/>
    <property type="project" value="TreeGrafter"/>
</dbReference>
<dbReference type="Pfam" id="PF05368">
    <property type="entry name" value="NmrA"/>
    <property type="match status" value="1"/>
</dbReference>
<dbReference type="InParanoid" id="A0A2P6NR74"/>
<dbReference type="PANTHER" id="PTHR42748">
    <property type="entry name" value="NITROGEN METABOLITE REPRESSION PROTEIN NMRA FAMILY MEMBER"/>
    <property type="match status" value="1"/>
</dbReference>
<comment type="caution">
    <text evidence="4">The sequence shown here is derived from an EMBL/GenBank/DDBJ whole genome shotgun (WGS) entry which is preliminary data.</text>
</comment>
<name>A0A2P6NR74_9EUKA</name>
<dbReference type="PANTHER" id="PTHR42748:SF26">
    <property type="entry name" value="NMRA-LIKE DOMAIN-CONTAINING PROTEIN"/>
    <property type="match status" value="1"/>
</dbReference>
<proteinExistence type="inferred from homology"/>
<feature type="domain" description="NmrA-like" evidence="3">
    <location>
        <begin position="143"/>
        <end position="393"/>
    </location>
</feature>
<dbReference type="EMBL" id="MDYQ01000030">
    <property type="protein sequence ID" value="PRP86461.1"/>
    <property type="molecule type" value="Genomic_DNA"/>
</dbReference>
<dbReference type="OrthoDB" id="3358371at2759"/>
<dbReference type="InterPro" id="IPR008030">
    <property type="entry name" value="NmrA-like"/>
</dbReference>
<evidence type="ECO:0000256" key="1">
    <source>
        <dbReference type="ARBA" id="ARBA00006328"/>
    </source>
</evidence>
<comment type="similarity">
    <text evidence="1">Belongs to the NmrA-type oxidoreductase family.</text>
</comment>
<feature type="non-terminal residue" evidence="4">
    <location>
        <position position="1"/>
    </location>
</feature>
<evidence type="ECO:0000313" key="4">
    <source>
        <dbReference type="EMBL" id="PRP86461.1"/>
    </source>
</evidence>
<evidence type="ECO:0000256" key="2">
    <source>
        <dbReference type="ARBA" id="ARBA00022857"/>
    </source>
</evidence>
<gene>
    <name evidence="4" type="ORF">PROFUN_05243</name>
</gene>